<protein>
    <recommendedName>
        <fullName evidence="3">Chromatin target of PRMT1 protein C-terminal domain-containing protein</fullName>
    </recommendedName>
</protein>
<dbReference type="InParanoid" id="F0V8Y0"/>
<reference evidence="4" key="2">
    <citation type="submission" date="2011-03" db="EMBL/GenBank/DDBJ databases">
        <title>Comparative genomics and transcriptomics of Neospora caninum and Toxoplasma gondii.</title>
        <authorList>
            <person name="Reid A.J."/>
            <person name="Sohal A."/>
            <person name="Harris D."/>
            <person name="Quail M."/>
            <person name="Sanders M."/>
            <person name="Berriman M."/>
            <person name="Wastling J.M."/>
            <person name="Pain A."/>
        </authorList>
    </citation>
    <scope>NUCLEOTIDE SEQUENCE</scope>
    <source>
        <strain evidence="4">Liverpool</strain>
    </source>
</reference>
<dbReference type="Pfam" id="PF13865">
    <property type="entry name" value="FoP_duplication"/>
    <property type="match status" value="1"/>
</dbReference>
<dbReference type="GeneID" id="13446229"/>
<dbReference type="EMBL" id="FR823382">
    <property type="protein sequence ID" value="CBZ50171.1"/>
    <property type="molecule type" value="Genomic_DNA"/>
</dbReference>
<reference evidence="6" key="3">
    <citation type="journal article" date="2012" name="PLoS Pathog.">
        <title>Comparative genomics of the apicomplexan parasites Toxoplasma gondii and Neospora caninum: Coccidia differing in host range and transmission strategy.</title>
        <authorList>
            <person name="Reid A.J."/>
            <person name="Vermont S.J."/>
            <person name="Cotton J.A."/>
            <person name="Harris D."/>
            <person name="Hill-Cawthorne G.A."/>
            <person name="Konen-Waisman S."/>
            <person name="Latham S.M."/>
            <person name="Mourier T."/>
            <person name="Norton R."/>
            <person name="Quail M.A."/>
            <person name="Sanders M."/>
            <person name="Shanmugam D."/>
            <person name="Sohal A."/>
            <person name="Wasmuth J.D."/>
            <person name="Brunk B."/>
            <person name="Grigg M.E."/>
            <person name="Howard J.C."/>
            <person name="Parkinson J."/>
            <person name="Roos D.S."/>
            <person name="Trees A.J."/>
            <person name="Berriman M."/>
            <person name="Pain A."/>
            <person name="Wastling J.M."/>
        </authorList>
    </citation>
    <scope>NUCLEOTIDE SEQUENCE [LARGE SCALE GENOMIC DNA]</scope>
    <source>
        <strain evidence="6">Liverpool</strain>
    </source>
</reference>
<accession>F0V8Y0</accession>
<feature type="domain" description="Chromatin target of PRMT1 protein C-terminal" evidence="3">
    <location>
        <begin position="111"/>
        <end position="196"/>
    </location>
</feature>
<evidence type="ECO:0000256" key="1">
    <source>
        <dbReference type="ARBA" id="ARBA00022884"/>
    </source>
</evidence>
<evidence type="ECO:0000313" key="6">
    <source>
        <dbReference type="Proteomes" id="UP000007494"/>
    </source>
</evidence>
<feature type="region of interest" description="Disordered" evidence="2">
    <location>
        <begin position="108"/>
        <end position="162"/>
    </location>
</feature>
<dbReference type="Proteomes" id="UP000007494">
    <property type="component" value="Chromosome II"/>
</dbReference>
<dbReference type="OMA" id="YMGDDNI"/>
<dbReference type="OrthoDB" id="333241at2759"/>
<evidence type="ECO:0000313" key="5">
    <source>
        <dbReference type="EMBL" id="CEL64768.1"/>
    </source>
</evidence>
<feature type="compositionally biased region" description="Low complexity" evidence="2">
    <location>
        <begin position="224"/>
        <end position="240"/>
    </location>
</feature>
<feature type="compositionally biased region" description="Polar residues" evidence="2">
    <location>
        <begin position="9"/>
        <end position="21"/>
    </location>
</feature>
<organism evidence="4 6">
    <name type="scientific">Neospora caninum (strain Liverpool)</name>
    <dbReference type="NCBI Taxonomy" id="572307"/>
    <lineage>
        <taxon>Eukaryota</taxon>
        <taxon>Sar</taxon>
        <taxon>Alveolata</taxon>
        <taxon>Apicomplexa</taxon>
        <taxon>Conoidasida</taxon>
        <taxon>Coccidia</taxon>
        <taxon>Eucoccidiorida</taxon>
        <taxon>Eimeriorina</taxon>
        <taxon>Sarcocystidae</taxon>
        <taxon>Neospora</taxon>
    </lineage>
</organism>
<keyword evidence="1" id="KW-0694">RNA-binding</keyword>
<dbReference type="VEuPathDB" id="ToxoDB:NCLIV_006470"/>
<dbReference type="eggNOG" id="ENOG502QYVN">
    <property type="taxonomic scope" value="Eukaryota"/>
</dbReference>
<dbReference type="AlphaFoldDB" id="F0V8Y0"/>
<feature type="region of interest" description="Disordered" evidence="2">
    <location>
        <begin position="1"/>
        <end position="23"/>
    </location>
</feature>
<reference evidence="5" key="4">
    <citation type="journal article" date="2015" name="PLoS ONE">
        <title>Comprehensive Evaluation of Toxoplasma gondii VEG and Neospora caninum LIV Genomes with Tachyzoite Stage Transcriptome and Proteome Defines Novel Transcript Features.</title>
        <authorList>
            <person name="Ramaprasad A."/>
            <person name="Mourier T."/>
            <person name="Naeem R."/>
            <person name="Malas T.B."/>
            <person name="Moussa E."/>
            <person name="Panigrahi A."/>
            <person name="Vermont S.J."/>
            <person name="Otto T.D."/>
            <person name="Wastling J."/>
            <person name="Pain A."/>
        </authorList>
    </citation>
    <scope>NUCLEOTIDE SEQUENCE</scope>
    <source>
        <strain evidence="5">Liverpool</strain>
    </source>
</reference>
<evidence type="ECO:0000313" key="4">
    <source>
        <dbReference type="EMBL" id="CBZ50171.1"/>
    </source>
</evidence>
<dbReference type="EMBL" id="LN714476">
    <property type="protein sequence ID" value="CEL64768.1"/>
    <property type="molecule type" value="Genomic_DNA"/>
</dbReference>
<name>F0V8Y0_NEOCL</name>
<feature type="compositionally biased region" description="Low complexity" evidence="2">
    <location>
        <begin position="198"/>
        <end position="212"/>
    </location>
</feature>
<dbReference type="SMART" id="SM01218">
    <property type="entry name" value="FoP_duplication"/>
    <property type="match status" value="1"/>
</dbReference>
<proteinExistence type="predicted"/>
<feature type="compositionally biased region" description="Gly residues" evidence="2">
    <location>
        <begin position="128"/>
        <end position="157"/>
    </location>
</feature>
<reference evidence="4" key="1">
    <citation type="submission" date="2011-02" db="EMBL/GenBank/DDBJ databases">
        <authorList>
            <person name="Aslett M."/>
        </authorList>
    </citation>
    <scope>NUCLEOTIDE SEQUENCE</scope>
    <source>
        <strain evidence="4">Liverpool</strain>
    </source>
</reference>
<feature type="region of interest" description="Disordered" evidence="2">
    <location>
        <begin position="193"/>
        <end position="249"/>
    </location>
</feature>
<sequence>MVRGAYSRGGSSRYNSNTASRGTGVRSWARARVYGMKNANSRFPATRGRGGASSNLAIGRGRYGNYGSYRGASSYGRGRGYTGGRGSSVAAYRGGNVPRNGVQTYRERPAQRGGRGARGSFASRRGGLRGGRGGARGGFRGGRGGRGARGGRGGRGGAAVNKESLDAELDKYMGEDNIKKRLDNDLENYFSRSGGVTGSPATGGAAAGQAGDEAARVAGGVANGTADAGVGAPGVAPRGGMDVSMDNSL</sequence>
<evidence type="ECO:0000256" key="2">
    <source>
        <dbReference type="SAM" id="MobiDB-lite"/>
    </source>
</evidence>
<dbReference type="RefSeq" id="XP_003880206.1">
    <property type="nucleotide sequence ID" value="XM_003880157.1"/>
</dbReference>
<dbReference type="InterPro" id="IPR025715">
    <property type="entry name" value="FoP_C"/>
</dbReference>
<evidence type="ECO:0000259" key="3">
    <source>
        <dbReference type="SMART" id="SM01218"/>
    </source>
</evidence>
<keyword evidence="6" id="KW-1185">Reference proteome</keyword>
<gene>
    <name evidence="5" type="ORF">BN1204_006470</name>
    <name evidence="4" type="ORF">NCLIV_006470</name>
</gene>
<dbReference type="GO" id="GO:0003723">
    <property type="term" value="F:RNA binding"/>
    <property type="evidence" value="ECO:0007669"/>
    <property type="project" value="UniProtKB-KW"/>
</dbReference>